<gene>
    <name evidence="4" type="ORF">B0H16DRAFT_1463903</name>
</gene>
<sequence>MHAHRGTTLFPRLSLVLLLTQICILSSLLGSPVSAVPAPAPAPEYVVTIFGFPVTMGGKQPGFGGGADTNPFGNSNPFGNHGGGGAAQKTTTTKTKAAVTTPAAPPAAPTPPPASPTHTVTTTTTELKAAVTTTSSSSSAKKSSSSSSSSSSSAGHTPAGNLGGAGTNPSNAITDKGVSTHPTSVTSSGSSATNLPSTASASSKSSSGLLPKILVPLIVVLLLLIGALLWMRRRNAAKKQRRFTFTDKSASGFAEKSAGGMPEPGAGASISTWSRFDSSSPFASVASLVIPPPVPAKSKTPLTQTPTRHRFPSPSPSDAREVDITDFIGSAASLQTHGDARSMVPSAGHGPSLSVVGSLSMAGSTVGHGSASATQGHSPAISAVYPGAYPIPVAPRARTSVGHRSTNTGHRTDDGHSLYNAAEDYNGYYGPSESPPHDEPALAESRPASPASPSPFHANSNPSSHPGSPSPFSVSPFAHPNDSASISSEAGGLSPSLEAEMHEFGHALHSPVHTRTPSPVYGLGGPAYEVPPHRHPNPGQRSSALYDPRNERLLAYERDSVYQDRSDVYGGMA</sequence>
<feature type="compositionally biased region" description="Low complexity" evidence="1">
    <location>
        <begin position="116"/>
        <end position="154"/>
    </location>
</feature>
<feature type="compositionally biased region" description="Low complexity" evidence="1">
    <location>
        <begin position="197"/>
        <end position="206"/>
    </location>
</feature>
<proteinExistence type="predicted"/>
<feature type="compositionally biased region" description="Low complexity" evidence="1">
    <location>
        <begin position="442"/>
        <end position="480"/>
    </location>
</feature>
<evidence type="ECO:0000256" key="1">
    <source>
        <dbReference type="SAM" id="MobiDB-lite"/>
    </source>
</evidence>
<feature type="compositionally biased region" description="Pro residues" evidence="1">
    <location>
        <begin position="103"/>
        <end position="115"/>
    </location>
</feature>
<feature type="region of interest" description="Disordered" evidence="1">
    <location>
        <begin position="295"/>
        <end position="319"/>
    </location>
</feature>
<feature type="region of interest" description="Disordered" evidence="1">
    <location>
        <begin position="62"/>
        <end position="206"/>
    </location>
</feature>
<keyword evidence="5" id="KW-1185">Reference proteome</keyword>
<dbReference type="Proteomes" id="UP001215598">
    <property type="component" value="Unassembled WGS sequence"/>
</dbReference>
<evidence type="ECO:0000313" key="4">
    <source>
        <dbReference type="EMBL" id="KAJ7742822.1"/>
    </source>
</evidence>
<keyword evidence="3" id="KW-0732">Signal</keyword>
<feature type="compositionally biased region" description="Polar residues" evidence="1">
    <location>
        <begin position="180"/>
        <end position="196"/>
    </location>
</feature>
<evidence type="ECO:0000256" key="2">
    <source>
        <dbReference type="SAM" id="Phobius"/>
    </source>
</evidence>
<feature type="region of interest" description="Disordered" evidence="1">
    <location>
        <begin position="397"/>
        <end position="492"/>
    </location>
</feature>
<protein>
    <submittedName>
        <fullName evidence="4">Uncharacterized protein</fullName>
    </submittedName>
</protein>
<feature type="compositionally biased region" description="Low complexity" evidence="1">
    <location>
        <begin position="87"/>
        <end position="102"/>
    </location>
</feature>
<feature type="region of interest" description="Disordered" evidence="1">
    <location>
        <begin position="510"/>
        <end position="547"/>
    </location>
</feature>
<name>A0AAD7IJI1_9AGAR</name>
<comment type="caution">
    <text evidence="4">The sequence shown here is derived from an EMBL/GenBank/DDBJ whole genome shotgun (WGS) entry which is preliminary data.</text>
</comment>
<dbReference type="AlphaFoldDB" id="A0AAD7IJI1"/>
<keyword evidence="2" id="KW-0472">Membrane</keyword>
<organism evidence="4 5">
    <name type="scientific">Mycena metata</name>
    <dbReference type="NCBI Taxonomy" id="1033252"/>
    <lineage>
        <taxon>Eukaryota</taxon>
        <taxon>Fungi</taxon>
        <taxon>Dikarya</taxon>
        <taxon>Basidiomycota</taxon>
        <taxon>Agaricomycotina</taxon>
        <taxon>Agaricomycetes</taxon>
        <taxon>Agaricomycetidae</taxon>
        <taxon>Agaricales</taxon>
        <taxon>Marasmiineae</taxon>
        <taxon>Mycenaceae</taxon>
        <taxon>Mycena</taxon>
    </lineage>
</organism>
<keyword evidence="2" id="KW-0812">Transmembrane</keyword>
<dbReference type="EMBL" id="JARKIB010000093">
    <property type="protein sequence ID" value="KAJ7742822.1"/>
    <property type="molecule type" value="Genomic_DNA"/>
</dbReference>
<keyword evidence="2" id="KW-1133">Transmembrane helix</keyword>
<accession>A0AAD7IJI1</accession>
<evidence type="ECO:0000313" key="5">
    <source>
        <dbReference type="Proteomes" id="UP001215598"/>
    </source>
</evidence>
<evidence type="ECO:0000256" key="3">
    <source>
        <dbReference type="SAM" id="SignalP"/>
    </source>
</evidence>
<reference evidence="4" key="1">
    <citation type="submission" date="2023-03" db="EMBL/GenBank/DDBJ databases">
        <title>Massive genome expansion in bonnet fungi (Mycena s.s.) driven by repeated elements and novel gene families across ecological guilds.</title>
        <authorList>
            <consortium name="Lawrence Berkeley National Laboratory"/>
            <person name="Harder C.B."/>
            <person name="Miyauchi S."/>
            <person name="Viragh M."/>
            <person name="Kuo A."/>
            <person name="Thoen E."/>
            <person name="Andreopoulos B."/>
            <person name="Lu D."/>
            <person name="Skrede I."/>
            <person name="Drula E."/>
            <person name="Henrissat B."/>
            <person name="Morin E."/>
            <person name="Kohler A."/>
            <person name="Barry K."/>
            <person name="LaButti K."/>
            <person name="Morin E."/>
            <person name="Salamov A."/>
            <person name="Lipzen A."/>
            <person name="Mereny Z."/>
            <person name="Hegedus B."/>
            <person name="Baldrian P."/>
            <person name="Stursova M."/>
            <person name="Weitz H."/>
            <person name="Taylor A."/>
            <person name="Grigoriev I.V."/>
            <person name="Nagy L.G."/>
            <person name="Martin F."/>
            <person name="Kauserud H."/>
        </authorList>
    </citation>
    <scope>NUCLEOTIDE SEQUENCE</scope>
    <source>
        <strain evidence="4">CBHHK182m</strain>
    </source>
</reference>
<feature type="signal peptide" evidence="3">
    <location>
        <begin position="1"/>
        <end position="30"/>
    </location>
</feature>
<feature type="chain" id="PRO_5042038288" evidence="3">
    <location>
        <begin position="31"/>
        <end position="573"/>
    </location>
</feature>
<feature type="transmembrane region" description="Helical" evidence="2">
    <location>
        <begin position="213"/>
        <end position="231"/>
    </location>
</feature>